<dbReference type="InterPro" id="IPR002656">
    <property type="entry name" value="Acyl_transf_3_dom"/>
</dbReference>
<proteinExistence type="predicted"/>
<dbReference type="Pfam" id="PF01757">
    <property type="entry name" value="Acyl_transf_3"/>
    <property type="match status" value="1"/>
</dbReference>
<feature type="transmembrane region" description="Helical" evidence="1">
    <location>
        <begin position="322"/>
        <end position="345"/>
    </location>
</feature>
<comment type="caution">
    <text evidence="3">The sequence shown here is derived from an EMBL/GenBank/DDBJ whole genome shotgun (WGS) entry which is preliminary data.</text>
</comment>
<gene>
    <name evidence="3" type="ORF">ACFODZ_05970</name>
</gene>
<feature type="transmembrane region" description="Helical" evidence="1">
    <location>
        <begin position="289"/>
        <end position="310"/>
    </location>
</feature>
<evidence type="ECO:0000313" key="4">
    <source>
        <dbReference type="Proteomes" id="UP001595533"/>
    </source>
</evidence>
<dbReference type="RefSeq" id="WP_157892822.1">
    <property type="nucleotide sequence ID" value="NZ_JBHRTS010000003.1"/>
</dbReference>
<keyword evidence="4" id="KW-1185">Reference proteome</keyword>
<reference evidence="4" key="1">
    <citation type="journal article" date="2019" name="Int. J. Syst. Evol. Microbiol.">
        <title>The Global Catalogue of Microorganisms (GCM) 10K type strain sequencing project: providing services to taxonomists for standard genome sequencing and annotation.</title>
        <authorList>
            <consortium name="The Broad Institute Genomics Platform"/>
            <consortium name="The Broad Institute Genome Sequencing Center for Infectious Disease"/>
            <person name="Wu L."/>
            <person name="Ma J."/>
        </authorList>
    </citation>
    <scope>NUCLEOTIDE SEQUENCE [LARGE SCALE GENOMIC DNA]</scope>
    <source>
        <strain evidence="4">KCTC 42953</strain>
    </source>
</reference>
<feature type="transmembrane region" description="Helical" evidence="1">
    <location>
        <begin position="258"/>
        <end position="277"/>
    </location>
</feature>
<evidence type="ECO:0000313" key="3">
    <source>
        <dbReference type="EMBL" id="MFC3193781.1"/>
    </source>
</evidence>
<dbReference type="EC" id="2.3.-.-" evidence="3"/>
<feature type="transmembrane region" description="Helical" evidence="1">
    <location>
        <begin position="234"/>
        <end position="251"/>
    </location>
</feature>
<organism evidence="3 4">
    <name type="scientific">Marinicella sediminis</name>
    <dbReference type="NCBI Taxonomy" id="1792834"/>
    <lineage>
        <taxon>Bacteria</taxon>
        <taxon>Pseudomonadati</taxon>
        <taxon>Pseudomonadota</taxon>
        <taxon>Gammaproteobacteria</taxon>
        <taxon>Lysobacterales</taxon>
        <taxon>Marinicellaceae</taxon>
        <taxon>Marinicella</taxon>
    </lineage>
</organism>
<dbReference type="InterPro" id="IPR050879">
    <property type="entry name" value="Acyltransferase_3"/>
</dbReference>
<protein>
    <submittedName>
        <fullName evidence="3">Acyltransferase family protein</fullName>
        <ecNumber evidence="3">2.3.-.-</ecNumber>
    </submittedName>
</protein>
<dbReference type="Proteomes" id="UP001595533">
    <property type="component" value="Unassembled WGS sequence"/>
</dbReference>
<evidence type="ECO:0000256" key="1">
    <source>
        <dbReference type="SAM" id="Phobius"/>
    </source>
</evidence>
<dbReference type="GO" id="GO:0016746">
    <property type="term" value="F:acyltransferase activity"/>
    <property type="evidence" value="ECO:0007669"/>
    <property type="project" value="UniProtKB-KW"/>
</dbReference>
<dbReference type="EMBL" id="JBHRTS010000003">
    <property type="protein sequence ID" value="MFC3193781.1"/>
    <property type="molecule type" value="Genomic_DNA"/>
</dbReference>
<feature type="transmembrane region" description="Helical" evidence="1">
    <location>
        <begin position="357"/>
        <end position="383"/>
    </location>
</feature>
<keyword evidence="3" id="KW-0012">Acyltransferase</keyword>
<feature type="transmembrane region" description="Helical" evidence="1">
    <location>
        <begin position="79"/>
        <end position="98"/>
    </location>
</feature>
<accession>A0ABV7JAU2</accession>
<keyword evidence="1" id="KW-0812">Transmembrane</keyword>
<feature type="domain" description="Acyltransferase 3" evidence="2">
    <location>
        <begin position="33"/>
        <end position="380"/>
    </location>
</feature>
<feature type="transmembrane region" description="Helical" evidence="1">
    <location>
        <begin position="37"/>
        <end position="55"/>
    </location>
</feature>
<name>A0ABV7JAU2_9GAMM</name>
<feature type="transmembrane region" description="Helical" evidence="1">
    <location>
        <begin position="195"/>
        <end position="214"/>
    </location>
</feature>
<keyword evidence="3" id="KW-0808">Transferase</keyword>
<keyword evidence="1" id="KW-0472">Membrane</keyword>
<evidence type="ECO:0000259" key="2">
    <source>
        <dbReference type="Pfam" id="PF01757"/>
    </source>
</evidence>
<sequence length="394" mass="45591">MNDNQDNHPVNKLTWLQQIRAYFTIGTHSGKIPELDGIRAIAIIMVMLHHFSFIYREVSNSFYRQAIITPLKNFMNNGWLGVDLFFVLSGFLIVRHLLRKQSDNLKTDHKNFFLKRILRTFPLYYAIIILLVSGVLPSYMGQISLNELLIHVFFLQDYMGSEILTPLWSLATEEKFYLLSPLLVWWITKLKPTQGIVLLLALMTLLIMIRTLHIHLSSDSHSYFQFFWLYRAPFQYAVTGILAGVLVAWLNEKTNGKPGVVLVSLSVVIAMVLLTRMDSTTTESAMALHLMHTGLIAAFALWVWAAVSYSGSRWMGWLTGRFLRIIAILSYAMYLVHNTVFKWVYQLHKDWVYSETAWVHATTFFAIYLLLTAGISLALHYLIEKPFLLLKQRY</sequence>
<dbReference type="PANTHER" id="PTHR23028:SF53">
    <property type="entry name" value="ACYL_TRANSF_3 DOMAIN-CONTAINING PROTEIN"/>
    <property type="match status" value="1"/>
</dbReference>
<dbReference type="PANTHER" id="PTHR23028">
    <property type="entry name" value="ACETYLTRANSFERASE"/>
    <property type="match status" value="1"/>
</dbReference>
<feature type="transmembrane region" description="Helical" evidence="1">
    <location>
        <begin position="118"/>
        <end position="139"/>
    </location>
</feature>
<keyword evidence="1" id="KW-1133">Transmembrane helix</keyword>